<evidence type="ECO:0000313" key="2">
    <source>
        <dbReference type="Proteomes" id="UP000789920"/>
    </source>
</evidence>
<proteinExistence type="predicted"/>
<gene>
    <name evidence="1" type="ORF">RPERSI_LOCUS35103</name>
</gene>
<keyword evidence="2" id="KW-1185">Reference proteome</keyword>
<feature type="non-terminal residue" evidence="1">
    <location>
        <position position="1"/>
    </location>
</feature>
<reference evidence="1" key="1">
    <citation type="submission" date="2021-06" db="EMBL/GenBank/DDBJ databases">
        <authorList>
            <person name="Kallberg Y."/>
            <person name="Tangrot J."/>
            <person name="Rosling A."/>
        </authorList>
    </citation>
    <scope>NUCLEOTIDE SEQUENCE</scope>
    <source>
        <strain evidence="1">MA461A</strain>
    </source>
</reference>
<dbReference type="Proteomes" id="UP000789920">
    <property type="component" value="Unassembled WGS sequence"/>
</dbReference>
<evidence type="ECO:0000313" key="1">
    <source>
        <dbReference type="EMBL" id="CAG8848391.1"/>
    </source>
</evidence>
<dbReference type="EMBL" id="CAJVQC010160469">
    <property type="protein sequence ID" value="CAG8848391.1"/>
    <property type="molecule type" value="Genomic_DNA"/>
</dbReference>
<protein>
    <submittedName>
        <fullName evidence="1">23220_t:CDS:1</fullName>
    </submittedName>
</protein>
<comment type="caution">
    <text evidence="1">The sequence shown here is derived from an EMBL/GenBank/DDBJ whole genome shotgun (WGS) entry which is preliminary data.</text>
</comment>
<feature type="non-terminal residue" evidence="1">
    <location>
        <position position="51"/>
    </location>
</feature>
<accession>A0ACA9SXC2</accession>
<organism evidence="1 2">
    <name type="scientific">Racocetra persica</name>
    <dbReference type="NCBI Taxonomy" id="160502"/>
    <lineage>
        <taxon>Eukaryota</taxon>
        <taxon>Fungi</taxon>
        <taxon>Fungi incertae sedis</taxon>
        <taxon>Mucoromycota</taxon>
        <taxon>Glomeromycotina</taxon>
        <taxon>Glomeromycetes</taxon>
        <taxon>Diversisporales</taxon>
        <taxon>Gigasporaceae</taxon>
        <taxon>Racocetra</taxon>
    </lineage>
</organism>
<name>A0ACA9SXC2_9GLOM</name>
<sequence length="51" mass="5251">LPDMVCVVLPLDFAIDIAIGVIIPSGEILSLISSLVLALQKVGFVVDVCAA</sequence>